<dbReference type="InterPro" id="IPR017766">
    <property type="entry name" value="Sphingomyelinase/PLipase_C"/>
</dbReference>
<proteinExistence type="inferred from homology"/>
<keyword evidence="7" id="KW-1185">Reference proteome</keyword>
<gene>
    <name evidence="6" type="ORF">GCM10010326_32940</name>
</gene>
<organism evidence="6 7">
    <name type="scientific">Streptomyces xanthochromogenes</name>
    <dbReference type="NCBI Taxonomy" id="67384"/>
    <lineage>
        <taxon>Bacteria</taxon>
        <taxon>Bacillati</taxon>
        <taxon>Actinomycetota</taxon>
        <taxon>Actinomycetes</taxon>
        <taxon>Kitasatosporales</taxon>
        <taxon>Streptomycetaceae</taxon>
        <taxon>Streptomyces</taxon>
    </lineage>
</organism>
<dbReference type="InterPro" id="IPR006311">
    <property type="entry name" value="TAT_signal"/>
</dbReference>
<name>A0ABQ3A5N5_9ACTN</name>
<feature type="domain" description="Endonuclease/exonuclease/phosphatase" evidence="5">
    <location>
        <begin position="68"/>
        <end position="291"/>
    </location>
</feature>
<protein>
    <submittedName>
        <fullName evidence="6">Sphingomyelin phosphodiesterase</fullName>
    </submittedName>
</protein>
<comment type="caution">
    <text evidence="6">The sequence shown here is derived from an EMBL/GenBank/DDBJ whole genome shotgun (WGS) entry which is preliminary data.</text>
</comment>
<dbReference type="PROSITE" id="PS51318">
    <property type="entry name" value="TAT"/>
    <property type="match status" value="1"/>
</dbReference>
<comment type="similarity">
    <text evidence="1">Belongs to the neutral sphingomyelinase family.</text>
</comment>
<evidence type="ECO:0000256" key="2">
    <source>
        <dbReference type="ARBA" id="ARBA00022729"/>
    </source>
</evidence>
<dbReference type="NCBIfam" id="TIGR03395">
    <property type="entry name" value="sphingomy"/>
    <property type="match status" value="1"/>
</dbReference>
<dbReference type="InterPro" id="IPR038772">
    <property type="entry name" value="Sph/SMPD2-like"/>
</dbReference>
<dbReference type="Pfam" id="PF03372">
    <property type="entry name" value="Exo_endo_phos"/>
    <property type="match status" value="1"/>
</dbReference>
<evidence type="ECO:0000259" key="5">
    <source>
        <dbReference type="Pfam" id="PF03372"/>
    </source>
</evidence>
<dbReference type="PANTHER" id="PTHR16320">
    <property type="entry name" value="SPHINGOMYELINASE FAMILY MEMBER"/>
    <property type="match status" value="1"/>
</dbReference>
<dbReference type="InterPro" id="IPR036691">
    <property type="entry name" value="Endo/exonu/phosph_ase_sf"/>
</dbReference>
<evidence type="ECO:0000313" key="6">
    <source>
        <dbReference type="EMBL" id="GGY36415.1"/>
    </source>
</evidence>
<evidence type="ECO:0000256" key="4">
    <source>
        <dbReference type="SAM" id="SignalP"/>
    </source>
</evidence>
<evidence type="ECO:0000256" key="1">
    <source>
        <dbReference type="ARBA" id="ARBA00006335"/>
    </source>
</evidence>
<evidence type="ECO:0000313" key="7">
    <source>
        <dbReference type="Proteomes" id="UP000600946"/>
    </source>
</evidence>
<evidence type="ECO:0000256" key="3">
    <source>
        <dbReference type="ARBA" id="ARBA00022801"/>
    </source>
</evidence>
<dbReference type="SUPFAM" id="SSF56219">
    <property type="entry name" value="DNase I-like"/>
    <property type="match status" value="1"/>
</dbReference>
<keyword evidence="3" id="KW-0378">Hydrolase</keyword>
<dbReference type="EMBL" id="BMUU01000005">
    <property type="protein sequence ID" value="GGY36415.1"/>
    <property type="molecule type" value="Genomic_DNA"/>
</dbReference>
<dbReference type="GeneID" id="96291258"/>
<dbReference type="PANTHER" id="PTHR16320:SF23">
    <property type="entry name" value="SPHINGOMYELINASE C 1"/>
    <property type="match status" value="1"/>
</dbReference>
<reference evidence="7" key="1">
    <citation type="journal article" date="2019" name="Int. J. Syst. Evol. Microbiol.">
        <title>The Global Catalogue of Microorganisms (GCM) 10K type strain sequencing project: providing services to taxonomists for standard genome sequencing and annotation.</title>
        <authorList>
            <consortium name="The Broad Institute Genomics Platform"/>
            <consortium name="The Broad Institute Genome Sequencing Center for Infectious Disease"/>
            <person name="Wu L."/>
            <person name="Ma J."/>
        </authorList>
    </citation>
    <scope>NUCLEOTIDE SEQUENCE [LARGE SCALE GENOMIC DNA]</scope>
    <source>
        <strain evidence="7">JCM 4594</strain>
    </source>
</reference>
<dbReference type="RefSeq" id="WP_229892615.1">
    <property type="nucleotide sequence ID" value="NZ_BMUU01000005.1"/>
</dbReference>
<dbReference type="CDD" id="cd09078">
    <property type="entry name" value="nSMase"/>
    <property type="match status" value="1"/>
</dbReference>
<dbReference type="InterPro" id="IPR005135">
    <property type="entry name" value="Endo/exonuclease/phosphatase"/>
</dbReference>
<accession>A0ABQ3A5N5</accession>
<keyword evidence="2 4" id="KW-0732">Signal</keyword>
<feature type="chain" id="PRO_5045671550" evidence="4">
    <location>
        <begin position="32"/>
        <end position="328"/>
    </location>
</feature>
<dbReference type="Gene3D" id="3.60.10.10">
    <property type="entry name" value="Endonuclease/exonuclease/phosphatase"/>
    <property type="match status" value="1"/>
</dbReference>
<dbReference type="Proteomes" id="UP000600946">
    <property type="component" value="Unassembled WGS sequence"/>
</dbReference>
<sequence>MPHSSHRRVHGAVLAAALAAAALTAATPATAAAAEPPRLKVLTYNTFLMSQSLYPNWGQDHRAQAIPAAPFFQGNDVVVLQEAFDNSASDALKRNAAAQYPYQTPVVGRSKDGWDATGGSYSSTTPEDGGVTLLSKWPILRKEQYVYKDACGSDWWSNKGFVYAVLNVNGTKVHIVGTHTQSTDSGCGAGEAVKDRAAQFKAIKSFLDAKNIPASEEVMVAGDFNVDSHGPEYASMLTNSGLVGADSRTGHAYSFDTSENSIARYRYPTDPSEDLDYVLHLAGHARPSGWNNKVVQEPTAPWTVSSWGTDYTYTDLSDHYPLQAGRTD</sequence>
<feature type="signal peptide" evidence="4">
    <location>
        <begin position="1"/>
        <end position="31"/>
    </location>
</feature>